<name>A0A4S8L1F4_DENBC</name>
<feature type="non-terminal residue" evidence="1">
    <location>
        <position position="92"/>
    </location>
</feature>
<protein>
    <submittedName>
        <fullName evidence="1">Uncharacterized protein</fullName>
    </submittedName>
</protein>
<evidence type="ECO:0000313" key="2">
    <source>
        <dbReference type="Proteomes" id="UP000297245"/>
    </source>
</evidence>
<evidence type="ECO:0000313" key="1">
    <source>
        <dbReference type="EMBL" id="THU82083.1"/>
    </source>
</evidence>
<sequence length="92" mass="10465">ATGGDLSKWYWFLKPVLWADRVETQTSLGCSPYFIALGAEPILPLDIVESTWLVKLPDRVLTLEELIGYRAQALAKHRVHVEDMIKRVDEGK</sequence>
<reference evidence="1 2" key="1">
    <citation type="journal article" date="2019" name="Nat. Ecol. Evol.">
        <title>Megaphylogeny resolves global patterns of mushroom evolution.</title>
        <authorList>
            <person name="Varga T."/>
            <person name="Krizsan K."/>
            <person name="Foldi C."/>
            <person name="Dima B."/>
            <person name="Sanchez-Garcia M."/>
            <person name="Sanchez-Ramirez S."/>
            <person name="Szollosi G.J."/>
            <person name="Szarkandi J.G."/>
            <person name="Papp V."/>
            <person name="Albert L."/>
            <person name="Andreopoulos W."/>
            <person name="Angelini C."/>
            <person name="Antonin V."/>
            <person name="Barry K.W."/>
            <person name="Bougher N.L."/>
            <person name="Buchanan P."/>
            <person name="Buyck B."/>
            <person name="Bense V."/>
            <person name="Catcheside P."/>
            <person name="Chovatia M."/>
            <person name="Cooper J."/>
            <person name="Damon W."/>
            <person name="Desjardin D."/>
            <person name="Finy P."/>
            <person name="Geml J."/>
            <person name="Haridas S."/>
            <person name="Hughes K."/>
            <person name="Justo A."/>
            <person name="Karasinski D."/>
            <person name="Kautmanova I."/>
            <person name="Kiss B."/>
            <person name="Kocsube S."/>
            <person name="Kotiranta H."/>
            <person name="LaButti K.M."/>
            <person name="Lechner B.E."/>
            <person name="Liimatainen K."/>
            <person name="Lipzen A."/>
            <person name="Lukacs Z."/>
            <person name="Mihaltcheva S."/>
            <person name="Morgado L.N."/>
            <person name="Niskanen T."/>
            <person name="Noordeloos M.E."/>
            <person name="Ohm R.A."/>
            <person name="Ortiz-Santana B."/>
            <person name="Ovrebo C."/>
            <person name="Racz N."/>
            <person name="Riley R."/>
            <person name="Savchenko A."/>
            <person name="Shiryaev A."/>
            <person name="Soop K."/>
            <person name="Spirin V."/>
            <person name="Szebenyi C."/>
            <person name="Tomsovsky M."/>
            <person name="Tulloss R.E."/>
            <person name="Uehling J."/>
            <person name="Grigoriev I.V."/>
            <person name="Vagvolgyi C."/>
            <person name="Papp T."/>
            <person name="Martin F.M."/>
            <person name="Miettinen O."/>
            <person name="Hibbett D.S."/>
            <person name="Nagy L.G."/>
        </authorList>
    </citation>
    <scope>NUCLEOTIDE SEQUENCE [LARGE SCALE GENOMIC DNA]</scope>
    <source>
        <strain evidence="1 2">CBS 962.96</strain>
    </source>
</reference>
<organism evidence="1 2">
    <name type="scientific">Dendrothele bispora (strain CBS 962.96)</name>
    <dbReference type="NCBI Taxonomy" id="1314807"/>
    <lineage>
        <taxon>Eukaryota</taxon>
        <taxon>Fungi</taxon>
        <taxon>Dikarya</taxon>
        <taxon>Basidiomycota</taxon>
        <taxon>Agaricomycotina</taxon>
        <taxon>Agaricomycetes</taxon>
        <taxon>Agaricomycetidae</taxon>
        <taxon>Agaricales</taxon>
        <taxon>Agaricales incertae sedis</taxon>
        <taxon>Dendrothele</taxon>
    </lineage>
</organism>
<accession>A0A4S8L1F4</accession>
<dbReference type="EMBL" id="ML179759">
    <property type="protein sequence ID" value="THU82083.1"/>
    <property type="molecule type" value="Genomic_DNA"/>
</dbReference>
<dbReference type="OrthoDB" id="446925at2759"/>
<gene>
    <name evidence="1" type="ORF">K435DRAFT_591659</name>
</gene>
<feature type="non-terminal residue" evidence="1">
    <location>
        <position position="1"/>
    </location>
</feature>
<keyword evidence="2" id="KW-1185">Reference proteome</keyword>
<dbReference type="AlphaFoldDB" id="A0A4S8L1F4"/>
<dbReference type="Proteomes" id="UP000297245">
    <property type="component" value="Unassembled WGS sequence"/>
</dbReference>
<proteinExistence type="predicted"/>